<proteinExistence type="predicted"/>
<accession>A0A6C0FDN2</accession>
<dbReference type="AlphaFoldDB" id="A0A6C0FDN2"/>
<sequence length="262" mass="30089">MKDVIQGYNRCVFRYIKDIVDHIEKSGDAIDTSAVVSGIIVITNVYLMSMVIQCSSVYACTMTSKAVTIYIDFMIQMNNIDSNPASPLKLSSLDAAQFVYKKIFPTASIIKETPLMHPDMLDIHDNKTQNIVVSNEDAKDFLPNANNMVLYVNTANILNILHQHNIFVRNITNVLFKLPVFYNEKSETTEYYSLVINKMLHINSLIENIDFNILENIYKKLIQEQRNIHDTMIAIQTDIEYLKKYIDLMETTILKSQSKNTI</sequence>
<dbReference type="EMBL" id="MN738833">
    <property type="protein sequence ID" value="QHT38733.1"/>
    <property type="molecule type" value="Genomic_DNA"/>
</dbReference>
<name>A0A6C0FDN2_9ZZZZ</name>
<evidence type="ECO:0000313" key="1">
    <source>
        <dbReference type="EMBL" id="QHT38733.1"/>
    </source>
</evidence>
<organism evidence="1">
    <name type="scientific">viral metagenome</name>
    <dbReference type="NCBI Taxonomy" id="1070528"/>
    <lineage>
        <taxon>unclassified sequences</taxon>
        <taxon>metagenomes</taxon>
        <taxon>organismal metagenomes</taxon>
    </lineage>
</organism>
<protein>
    <submittedName>
        <fullName evidence="1">Uncharacterized protein</fullName>
    </submittedName>
</protein>
<reference evidence="1" key="1">
    <citation type="journal article" date="2020" name="Nature">
        <title>Giant virus diversity and host interactions through global metagenomics.</title>
        <authorList>
            <person name="Schulz F."/>
            <person name="Roux S."/>
            <person name="Paez-Espino D."/>
            <person name="Jungbluth S."/>
            <person name="Walsh D.A."/>
            <person name="Denef V.J."/>
            <person name="McMahon K.D."/>
            <person name="Konstantinidis K.T."/>
            <person name="Eloe-Fadrosh E.A."/>
            <person name="Kyrpides N.C."/>
            <person name="Woyke T."/>
        </authorList>
    </citation>
    <scope>NUCLEOTIDE SEQUENCE</scope>
    <source>
        <strain evidence="1">GVMAG-S-ERX556106-38</strain>
    </source>
</reference>